<dbReference type="OrthoDB" id="9813051at2"/>
<keyword evidence="3" id="KW-1185">Reference proteome</keyword>
<dbReference type="STRING" id="1120976.SAMN03080606_03983"/>
<feature type="transmembrane region" description="Helical" evidence="1">
    <location>
        <begin position="106"/>
        <end position="124"/>
    </location>
</feature>
<feature type="transmembrane region" description="Helical" evidence="1">
    <location>
        <begin position="198"/>
        <end position="220"/>
    </location>
</feature>
<evidence type="ECO:0000313" key="2">
    <source>
        <dbReference type="EMBL" id="SCZ06847.1"/>
    </source>
</evidence>
<proteinExistence type="predicted"/>
<organism evidence="2 3">
    <name type="scientific">Alkaliphilus peptidifermentans DSM 18978</name>
    <dbReference type="NCBI Taxonomy" id="1120976"/>
    <lineage>
        <taxon>Bacteria</taxon>
        <taxon>Bacillati</taxon>
        <taxon>Bacillota</taxon>
        <taxon>Clostridia</taxon>
        <taxon>Peptostreptococcales</taxon>
        <taxon>Natronincolaceae</taxon>
        <taxon>Alkaliphilus</taxon>
    </lineage>
</organism>
<accession>A0A1G5L1W2</accession>
<dbReference type="RefSeq" id="WP_091547198.1">
    <property type="nucleotide sequence ID" value="NZ_FMUS01000036.1"/>
</dbReference>
<sequence>MGIKRLSYILIGITLSLIMLFTAVDLVAFNRAHYLESFIKHQIPQVTGRNIEDLQYFMEDLLTYLKDDRELLDTVEIVNGEEIQVFGERAVLHMVDVKVLFVRGRWIRNVSIPILILLLFYLMKKDRGWKKSLAKTLYYTTAINVMLLLTLFILMQIDFYKYFTYFHLIFFDNDLWILDPSKEILIQMLPEEFFFESAIKIIAIYMLSLFTLGGIGYWYYKKR</sequence>
<protein>
    <submittedName>
        <fullName evidence="2">Integral membrane protein TIGR01906</fullName>
    </submittedName>
</protein>
<dbReference type="EMBL" id="FMUS01000036">
    <property type="protein sequence ID" value="SCZ06847.1"/>
    <property type="molecule type" value="Genomic_DNA"/>
</dbReference>
<keyword evidence="1" id="KW-0812">Transmembrane</keyword>
<keyword evidence="1" id="KW-0472">Membrane</keyword>
<dbReference type="InterPro" id="IPR010178">
    <property type="entry name" value="Lit"/>
</dbReference>
<reference evidence="2 3" key="1">
    <citation type="submission" date="2016-10" db="EMBL/GenBank/DDBJ databases">
        <authorList>
            <person name="de Groot N.N."/>
        </authorList>
    </citation>
    <scope>NUCLEOTIDE SEQUENCE [LARGE SCALE GENOMIC DNA]</scope>
    <source>
        <strain evidence="2 3">DSM 18978</strain>
    </source>
</reference>
<dbReference type="NCBIfam" id="TIGR01906">
    <property type="entry name" value="integ_TIGR01906"/>
    <property type="match status" value="1"/>
</dbReference>
<dbReference type="AlphaFoldDB" id="A0A1G5L1W2"/>
<keyword evidence="1" id="KW-1133">Transmembrane helix</keyword>
<dbReference type="Proteomes" id="UP000198636">
    <property type="component" value="Unassembled WGS sequence"/>
</dbReference>
<gene>
    <name evidence="2" type="ORF">SAMN03080606_03983</name>
</gene>
<feature type="transmembrane region" description="Helical" evidence="1">
    <location>
        <begin position="7"/>
        <end position="29"/>
    </location>
</feature>
<evidence type="ECO:0000256" key="1">
    <source>
        <dbReference type="SAM" id="Phobius"/>
    </source>
</evidence>
<name>A0A1G5L1W2_9FIRM</name>
<dbReference type="Pfam" id="PF07314">
    <property type="entry name" value="Lit"/>
    <property type="match status" value="1"/>
</dbReference>
<evidence type="ECO:0000313" key="3">
    <source>
        <dbReference type="Proteomes" id="UP000198636"/>
    </source>
</evidence>
<feature type="transmembrane region" description="Helical" evidence="1">
    <location>
        <begin position="136"/>
        <end position="157"/>
    </location>
</feature>